<dbReference type="GO" id="GO:0015833">
    <property type="term" value="P:peptide transport"/>
    <property type="evidence" value="ECO:0007669"/>
    <property type="project" value="TreeGrafter"/>
</dbReference>
<accession>A0A1V2H065</accession>
<gene>
    <name evidence="5" type="ORF">BKE38_18130</name>
</gene>
<dbReference type="GO" id="GO:0043190">
    <property type="term" value="C:ATP-binding cassette (ABC) transporter complex"/>
    <property type="evidence" value="ECO:0007669"/>
    <property type="project" value="InterPro"/>
</dbReference>
<dbReference type="PANTHER" id="PTHR30290:SF38">
    <property type="entry name" value="D,D-DIPEPTIDE-BINDING PERIPLASMIC PROTEIN DDPA-RELATED"/>
    <property type="match status" value="1"/>
</dbReference>
<dbReference type="PANTHER" id="PTHR30290">
    <property type="entry name" value="PERIPLASMIC BINDING COMPONENT OF ABC TRANSPORTER"/>
    <property type="match status" value="1"/>
</dbReference>
<feature type="domain" description="Solute-binding protein family 5" evidence="4">
    <location>
        <begin position="85"/>
        <end position="441"/>
    </location>
</feature>
<organism evidence="5 6">
    <name type="scientific">Teichococcus deserti</name>
    <dbReference type="NCBI Taxonomy" id="1817963"/>
    <lineage>
        <taxon>Bacteria</taxon>
        <taxon>Pseudomonadati</taxon>
        <taxon>Pseudomonadota</taxon>
        <taxon>Alphaproteobacteria</taxon>
        <taxon>Acetobacterales</taxon>
        <taxon>Roseomonadaceae</taxon>
        <taxon>Roseomonas</taxon>
    </lineage>
</organism>
<dbReference type="Gene3D" id="3.40.190.10">
    <property type="entry name" value="Periplasmic binding protein-like II"/>
    <property type="match status" value="1"/>
</dbReference>
<proteinExistence type="inferred from homology"/>
<dbReference type="PROSITE" id="PS51318">
    <property type="entry name" value="TAT"/>
    <property type="match status" value="1"/>
</dbReference>
<dbReference type="Proteomes" id="UP000188879">
    <property type="component" value="Unassembled WGS sequence"/>
</dbReference>
<dbReference type="CDD" id="cd08502">
    <property type="entry name" value="PBP2_NikA_DppA_OppA_like_16"/>
    <property type="match status" value="1"/>
</dbReference>
<evidence type="ECO:0000313" key="6">
    <source>
        <dbReference type="Proteomes" id="UP000188879"/>
    </source>
</evidence>
<dbReference type="Gene3D" id="3.10.105.10">
    <property type="entry name" value="Dipeptide-binding Protein, Domain 3"/>
    <property type="match status" value="1"/>
</dbReference>
<evidence type="ECO:0000256" key="3">
    <source>
        <dbReference type="ARBA" id="ARBA00022729"/>
    </source>
</evidence>
<dbReference type="EMBL" id="MLCO01000188">
    <property type="protein sequence ID" value="ONG50441.1"/>
    <property type="molecule type" value="Genomic_DNA"/>
</dbReference>
<dbReference type="GO" id="GO:0030288">
    <property type="term" value="C:outer membrane-bounded periplasmic space"/>
    <property type="evidence" value="ECO:0007669"/>
    <property type="project" value="UniProtKB-ARBA"/>
</dbReference>
<comment type="similarity">
    <text evidence="2">Belongs to the bacterial solute-binding protein 5 family.</text>
</comment>
<dbReference type="PIRSF" id="PIRSF002741">
    <property type="entry name" value="MppA"/>
    <property type="match status" value="1"/>
</dbReference>
<dbReference type="GO" id="GO:1904680">
    <property type="term" value="F:peptide transmembrane transporter activity"/>
    <property type="evidence" value="ECO:0007669"/>
    <property type="project" value="TreeGrafter"/>
</dbReference>
<name>A0A1V2H065_9PROT</name>
<sequence>MCRMPPSFVSVEHPVQRRSFLAGAAGLGIGLARPALAAGEARRVLRFVPQSDLRVLDPMATTAYATRNHGHLCWDTLYGLDAELKPQPQLAEGHVVEEDGRLWTFTLRQGPRFHDGEPVRAQDAVASIRRWMLRDLHGQTLATRLEDIRALDDRRFVLRLSRPFGLMLDALGKASTYPCFIYPERFARQDPSRAFTEVVGSGPYRYLAEERAPGSLVAYRRFENYSPAPRGPVSLTAGPKLALFDRLELRHTPDATVAAEALQSGQVDWWEQVAPDLRPVLKHDRNLTMDRLDMGGTVAMLRVNQLHPPFDNPALRRALLPALRQGDFMTAIMGDNRELWRENVGCFPEGSPIASEAGLEAITGPRDVEAAQRAVRAAGYKGEKVAVLHPTDVVNNSNLTAVATDLFQRVGLNAETVSCDWAGFLQRRASRAPVAEGGWSALVVLFGGMDLATPAGHPLLRANGERAWFGWPDSPKLEALRDRWFDTGDLAAQQKLGREIQRQFFQDLPYYPLGQYLNDSAWRSSLSAPRRGMVLPLNVKRV</sequence>
<dbReference type="Pfam" id="PF00496">
    <property type="entry name" value="SBP_bac_5"/>
    <property type="match status" value="1"/>
</dbReference>
<dbReference type="InterPro" id="IPR030678">
    <property type="entry name" value="Peptide/Ni-bd"/>
</dbReference>
<comment type="caution">
    <text evidence="5">The sequence shown here is derived from an EMBL/GenBank/DDBJ whole genome shotgun (WGS) entry which is preliminary data.</text>
</comment>
<evidence type="ECO:0000256" key="2">
    <source>
        <dbReference type="ARBA" id="ARBA00005695"/>
    </source>
</evidence>
<dbReference type="InterPro" id="IPR039424">
    <property type="entry name" value="SBP_5"/>
</dbReference>
<keyword evidence="6" id="KW-1185">Reference proteome</keyword>
<evidence type="ECO:0000313" key="5">
    <source>
        <dbReference type="EMBL" id="ONG50441.1"/>
    </source>
</evidence>
<dbReference type="SUPFAM" id="SSF53850">
    <property type="entry name" value="Periplasmic binding protein-like II"/>
    <property type="match status" value="1"/>
</dbReference>
<reference evidence="5 6" key="1">
    <citation type="submission" date="2016-10" db="EMBL/GenBank/DDBJ databases">
        <title>Draft Genome sequence of Roseomonas sp. strain M3.</title>
        <authorList>
            <person name="Subhash Y."/>
            <person name="Lee S."/>
        </authorList>
    </citation>
    <scope>NUCLEOTIDE SEQUENCE [LARGE SCALE GENOMIC DNA]</scope>
    <source>
        <strain evidence="5 6">M3</strain>
    </source>
</reference>
<dbReference type="InterPro" id="IPR000914">
    <property type="entry name" value="SBP_5_dom"/>
</dbReference>
<dbReference type="InterPro" id="IPR006311">
    <property type="entry name" value="TAT_signal"/>
</dbReference>
<protein>
    <submittedName>
        <fullName evidence="5">ABC transporter substrate-binding protein</fullName>
    </submittedName>
</protein>
<dbReference type="AlphaFoldDB" id="A0A1V2H065"/>
<comment type="subcellular location">
    <subcellularLocation>
        <location evidence="1">Periplasm</location>
    </subcellularLocation>
</comment>
<evidence type="ECO:0000259" key="4">
    <source>
        <dbReference type="Pfam" id="PF00496"/>
    </source>
</evidence>
<evidence type="ECO:0000256" key="1">
    <source>
        <dbReference type="ARBA" id="ARBA00004418"/>
    </source>
</evidence>
<keyword evidence="3" id="KW-0732">Signal</keyword>